<accession>A0A8S5QM03</accession>
<dbReference type="EMBL" id="BK015689">
    <property type="protein sequence ID" value="DAE20018.1"/>
    <property type="molecule type" value="Genomic_DNA"/>
</dbReference>
<organism evidence="1">
    <name type="scientific">CrAss-like virus sp. ctYsL76</name>
    <dbReference type="NCBI Taxonomy" id="2826826"/>
    <lineage>
        <taxon>Viruses</taxon>
        <taxon>Duplodnaviria</taxon>
        <taxon>Heunggongvirae</taxon>
        <taxon>Uroviricota</taxon>
        <taxon>Caudoviricetes</taxon>
        <taxon>Crassvirales</taxon>
    </lineage>
</organism>
<reference evidence="1" key="1">
    <citation type="journal article" date="2021" name="Proc. Natl. Acad. Sci. U.S.A.">
        <title>A Catalog of Tens of Thousands of Viruses from Human Metagenomes Reveals Hidden Associations with Chronic Diseases.</title>
        <authorList>
            <person name="Tisza M.J."/>
            <person name="Buck C.B."/>
        </authorList>
    </citation>
    <scope>NUCLEOTIDE SEQUENCE</scope>
    <source>
        <strain evidence="1">CtYsL76</strain>
    </source>
</reference>
<sequence length="29" mass="3519">MIFSKSLDMSSTTSLLWRKYIKILKWKIT</sequence>
<proteinExistence type="predicted"/>
<name>A0A8S5QM03_9CAUD</name>
<evidence type="ECO:0000313" key="1">
    <source>
        <dbReference type="EMBL" id="DAE20018.1"/>
    </source>
</evidence>
<protein>
    <submittedName>
        <fullName evidence="1">Uncharacterized protein</fullName>
    </submittedName>
</protein>